<keyword evidence="2" id="KW-1185">Reference proteome</keyword>
<proteinExistence type="predicted"/>
<reference evidence="1 2" key="1">
    <citation type="submission" date="2006-03" db="EMBL/GenBank/DDBJ databases">
        <title>Complete sequence of chromosome of Nitrobacter hamburgensis X14.</title>
        <authorList>
            <consortium name="US DOE Joint Genome Institute"/>
            <person name="Copeland A."/>
            <person name="Lucas S."/>
            <person name="Lapidus A."/>
            <person name="Barry K."/>
            <person name="Detter J.C."/>
            <person name="Glavina del Rio T."/>
            <person name="Hammon N."/>
            <person name="Israni S."/>
            <person name="Dalin E."/>
            <person name="Tice H."/>
            <person name="Pitluck S."/>
            <person name="Chain P."/>
            <person name="Malfatti S."/>
            <person name="Shin M."/>
            <person name="Vergez L."/>
            <person name="Schmutz J."/>
            <person name="Larimer F."/>
            <person name="Land M."/>
            <person name="Hauser L."/>
            <person name="Kyrpides N."/>
            <person name="Ivanova N."/>
            <person name="Ward B."/>
            <person name="Arp D."/>
            <person name="Klotz M."/>
            <person name="Stein L."/>
            <person name="O'Mullan G."/>
            <person name="Starkenburg S."/>
            <person name="Sayavedra L."/>
            <person name="Poret-Peterson A.T."/>
            <person name="Gentry M.E."/>
            <person name="Bruce D."/>
            <person name="Richardson P."/>
        </authorList>
    </citation>
    <scope>NUCLEOTIDE SEQUENCE [LARGE SCALE GENOMIC DNA]</scope>
    <source>
        <strain evidence="2">DSM 10229 / NCIMB 13809 / X14</strain>
    </source>
</reference>
<dbReference type="HOGENOM" id="CLU_2700995_0_0_5"/>
<dbReference type="EMBL" id="CP000319">
    <property type="protein sequence ID" value="ABE64387.1"/>
    <property type="molecule type" value="Genomic_DNA"/>
</dbReference>
<dbReference type="Proteomes" id="UP000001953">
    <property type="component" value="Chromosome"/>
</dbReference>
<dbReference type="eggNOG" id="ENOG5033BJV">
    <property type="taxonomic scope" value="Bacteria"/>
</dbReference>
<name>Q1QHB0_NITHX</name>
<sequence length="73" mass="7724">MWRSRSALATTAPSHAKRLNARARALRAERLARTEGHIGAVAFSHTGDPGSGEFGDAVILKAVGEVPDDLSEL</sequence>
<gene>
    <name evidence="1" type="ordered locus">Nham_3659</name>
</gene>
<dbReference type="AlphaFoldDB" id="Q1QHB0"/>
<organism evidence="1 2">
    <name type="scientific">Nitrobacter hamburgensis (strain DSM 10229 / NCIMB 13809 / X14)</name>
    <dbReference type="NCBI Taxonomy" id="323097"/>
    <lineage>
        <taxon>Bacteria</taxon>
        <taxon>Pseudomonadati</taxon>
        <taxon>Pseudomonadota</taxon>
        <taxon>Alphaproteobacteria</taxon>
        <taxon>Hyphomicrobiales</taxon>
        <taxon>Nitrobacteraceae</taxon>
        <taxon>Nitrobacter</taxon>
    </lineage>
</organism>
<accession>Q1QHB0</accession>
<evidence type="ECO:0000313" key="1">
    <source>
        <dbReference type="EMBL" id="ABE64387.1"/>
    </source>
</evidence>
<protein>
    <submittedName>
        <fullName evidence="1">Uncharacterized protein</fullName>
    </submittedName>
</protein>
<dbReference type="KEGG" id="nha:Nham_3659"/>
<evidence type="ECO:0000313" key="2">
    <source>
        <dbReference type="Proteomes" id="UP000001953"/>
    </source>
</evidence>